<accession>A0ABQ9GDW9</accession>
<keyword evidence="3" id="KW-1185">Reference proteome</keyword>
<feature type="compositionally biased region" description="Basic and acidic residues" evidence="1">
    <location>
        <begin position="750"/>
        <end position="766"/>
    </location>
</feature>
<feature type="region of interest" description="Disordered" evidence="1">
    <location>
        <begin position="721"/>
        <end position="766"/>
    </location>
</feature>
<proteinExistence type="predicted"/>
<protein>
    <submittedName>
        <fullName evidence="2">Uncharacterized protein</fullName>
    </submittedName>
</protein>
<gene>
    <name evidence="2" type="ORF">PR048_030838</name>
</gene>
<evidence type="ECO:0000256" key="1">
    <source>
        <dbReference type="SAM" id="MobiDB-lite"/>
    </source>
</evidence>
<sequence length="887" mass="98414">MEQCWNAKARETGDPEKTRGIIRHDTQVRKSGSDPALVGGGQSNRCTTVAPRERLRRKWTKAWPILPSWTGLTRLTNQFRNSFGSDVPNCLPSFNVNKRDHNDNLMGLHVVDAIKKTMGVYECNNRYKCSKCSPSGARNRLAHTLNSIVLCISELHLSVHCLLLQCVTGFTLDQVARYSELHLSVHWLLLECVTVITLDQVARYSELHLSVHWLLLECVTVFTLDQVARYSELHLSVHWLLLQSVTRFTLDQVARYSELHLSVHWLLLQSVTRFTLDQVARYSELHLSVHWLLLQSVTRFTLDQVARYSELHLSVHWLLLECVTGFTLDQVARYSELHLSVHWLLLECVTGYTLDQVKLPHSGVKFTYVVVENPTHVRGPFNTLIFTDAAMLSCSGAGWPTCSRGAAGSSPGPTAADPQLACVALEICQQLSAKSGSHKNSHNKPNCSSNGTSMHHFTAIKWRIDGYPYFHQQQCAISGMPNVLVPAVNHSRASCVDPQVFWISNNPAMPSVQLQSADCLLSTWQGLELACSVLIALPRQVDGGLNLGPASCRDQRTMTHAMLLDVARRRGNTLRVTGFPAGIPDMECTGMQWRGEYLEKTRRQAASSSTIPTCEDPGANPPEIEPGSSGWEADALTTAPLLVRTETLCAFARRSDEPLGVRVSVARIAPSLLDLGRAATLRSGELLGGSTTCFRRQLHSNVIEAYAPAADRTGASNCVMHDRSQPTTQGGEERQRLANSDTAMPGHGDLSPDDRPGARHKCTADRDHGRDIKARVIVLSPDWTGRRTRLSRRQHSTREMNDVTFGELVGAGVPVLGTVRLSDTNGAAGVQWLDYSPPTKVIRVRMLESCRWSADFLGGLPFPPDFAFRCRSVLASLHPHRLSRPRC</sequence>
<organism evidence="2 3">
    <name type="scientific">Dryococelus australis</name>
    <dbReference type="NCBI Taxonomy" id="614101"/>
    <lineage>
        <taxon>Eukaryota</taxon>
        <taxon>Metazoa</taxon>
        <taxon>Ecdysozoa</taxon>
        <taxon>Arthropoda</taxon>
        <taxon>Hexapoda</taxon>
        <taxon>Insecta</taxon>
        <taxon>Pterygota</taxon>
        <taxon>Neoptera</taxon>
        <taxon>Polyneoptera</taxon>
        <taxon>Phasmatodea</taxon>
        <taxon>Verophasmatodea</taxon>
        <taxon>Anareolatae</taxon>
        <taxon>Phasmatidae</taxon>
        <taxon>Eurycanthinae</taxon>
        <taxon>Dryococelus</taxon>
    </lineage>
</organism>
<name>A0ABQ9GDW9_9NEOP</name>
<evidence type="ECO:0000313" key="2">
    <source>
        <dbReference type="EMBL" id="KAJ8869266.1"/>
    </source>
</evidence>
<reference evidence="2 3" key="1">
    <citation type="submission" date="2023-02" db="EMBL/GenBank/DDBJ databases">
        <title>LHISI_Scaffold_Assembly.</title>
        <authorList>
            <person name="Stuart O.P."/>
            <person name="Cleave R."/>
            <person name="Magrath M.J.L."/>
            <person name="Mikheyev A.S."/>
        </authorList>
    </citation>
    <scope>NUCLEOTIDE SEQUENCE [LARGE SCALE GENOMIC DNA]</scope>
    <source>
        <strain evidence="2">Daus_M_001</strain>
        <tissue evidence="2">Leg muscle</tissue>
    </source>
</reference>
<evidence type="ECO:0000313" key="3">
    <source>
        <dbReference type="Proteomes" id="UP001159363"/>
    </source>
</evidence>
<feature type="region of interest" description="Disordered" evidence="1">
    <location>
        <begin position="608"/>
        <end position="629"/>
    </location>
</feature>
<comment type="caution">
    <text evidence="2">The sequence shown here is derived from an EMBL/GenBank/DDBJ whole genome shotgun (WGS) entry which is preliminary data.</text>
</comment>
<dbReference type="EMBL" id="JARBHB010000014">
    <property type="protein sequence ID" value="KAJ8869266.1"/>
    <property type="molecule type" value="Genomic_DNA"/>
</dbReference>
<dbReference type="Proteomes" id="UP001159363">
    <property type="component" value="Chromosome 13"/>
</dbReference>